<dbReference type="AlphaFoldDB" id="A0A2Z7DAM4"/>
<proteinExistence type="predicted"/>
<protein>
    <submittedName>
        <fullName evidence="2">Uncharacterized protein</fullName>
    </submittedName>
</protein>
<evidence type="ECO:0000313" key="2">
    <source>
        <dbReference type="EMBL" id="KZV56740.1"/>
    </source>
</evidence>
<dbReference type="Proteomes" id="UP000250235">
    <property type="component" value="Unassembled WGS sequence"/>
</dbReference>
<organism evidence="2 3">
    <name type="scientific">Dorcoceras hygrometricum</name>
    <dbReference type="NCBI Taxonomy" id="472368"/>
    <lineage>
        <taxon>Eukaryota</taxon>
        <taxon>Viridiplantae</taxon>
        <taxon>Streptophyta</taxon>
        <taxon>Embryophyta</taxon>
        <taxon>Tracheophyta</taxon>
        <taxon>Spermatophyta</taxon>
        <taxon>Magnoliopsida</taxon>
        <taxon>eudicotyledons</taxon>
        <taxon>Gunneridae</taxon>
        <taxon>Pentapetalae</taxon>
        <taxon>asterids</taxon>
        <taxon>lamiids</taxon>
        <taxon>Lamiales</taxon>
        <taxon>Gesneriaceae</taxon>
        <taxon>Didymocarpoideae</taxon>
        <taxon>Trichosporeae</taxon>
        <taxon>Loxocarpinae</taxon>
        <taxon>Dorcoceras</taxon>
    </lineage>
</organism>
<evidence type="ECO:0000256" key="1">
    <source>
        <dbReference type="SAM" id="MobiDB-lite"/>
    </source>
</evidence>
<name>A0A2Z7DAM4_9LAMI</name>
<feature type="compositionally biased region" description="Basic and acidic residues" evidence="1">
    <location>
        <begin position="87"/>
        <end position="97"/>
    </location>
</feature>
<feature type="compositionally biased region" description="Polar residues" evidence="1">
    <location>
        <begin position="56"/>
        <end position="77"/>
    </location>
</feature>
<sequence>MPISSGLLVQADEGVSLPVVDLIRLNLPPPTEKRQSPCDSGWSQAPVASKAPGSDYFSNGNSTSLVAPNQVHDQFSSGGHEIGTNHLESHQKLEKSILRGGRR</sequence>
<gene>
    <name evidence="2" type="ORF">F511_39705</name>
</gene>
<reference evidence="2 3" key="1">
    <citation type="journal article" date="2015" name="Proc. Natl. Acad. Sci. U.S.A.">
        <title>The resurrection genome of Boea hygrometrica: A blueprint for survival of dehydration.</title>
        <authorList>
            <person name="Xiao L."/>
            <person name="Yang G."/>
            <person name="Zhang L."/>
            <person name="Yang X."/>
            <person name="Zhao S."/>
            <person name="Ji Z."/>
            <person name="Zhou Q."/>
            <person name="Hu M."/>
            <person name="Wang Y."/>
            <person name="Chen M."/>
            <person name="Xu Y."/>
            <person name="Jin H."/>
            <person name="Xiao X."/>
            <person name="Hu G."/>
            <person name="Bao F."/>
            <person name="Hu Y."/>
            <person name="Wan P."/>
            <person name="Li L."/>
            <person name="Deng X."/>
            <person name="Kuang T."/>
            <person name="Xiang C."/>
            <person name="Zhu J.K."/>
            <person name="Oliver M.J."/>
            <person name="He Y."/>
        </authorList>
    </citation>
    <scope>NUCLEOTIDE SEQUENCE [LARGE SCALE GENOMIC DNA]</scope>
    <source>
        <strain evidence="3">cv. XS01</strain>
    </source>
</reference>
<dbReference type="EMBL" id="KQ987822">
    <property type="protein sequence ID" value="KZV56740.1"/>
    <property type="molecule type" value="Genomic_DNA"/>
</dbReference>
<keyword evidence="3" id="KW-1185">Reference proteome</keyword>
<accession>A0A2Z7DAM4</accession>
<evidence type="ECO:0000313" key="3">
    <source>
        <dbReference type="Proteomes" id="UP000250235"/>
    </source>
</evidence>
<feature type="region of interest" description="Disordered" evidence="1">
    <location>
        <begin position="28"/>
        <end position="103"/>
    </location>
</feature>